<dbReference type="Pfam" id="PF00817">
    <property type="entry name" value="IMS"/>
    <property type="match status" value="1"/>
</dbReference>
<evidence type="ECO:0000313" key="6">
    <source>
        <dbReference type="Proteomes" id="UP000542125"/>
    </source>
</evidence>
<evidence type="ECO:0000313" key="5">
    <source>
        <dbReference type="EMBL" id="NYE83674.1"/>
    </source>
</evidence>
<dbReference type="Proteomes" id="UP000542125">
    <property type="component" value="Unassembled WGS sequence"/>
</dbReference>
<proteinExistence type="inferred from homology"/>
<keyword evidence="2" id="KW-0227">DNA damage</keyword>
<evidence type="ECO:0000256" key="3">
    <source>
        <dbReference type="SAM" id="MobiDB-lite"/>
    </source>
</evidence>
<gene>
    <name evidence="5" type="ORF">FHW18_002945</name>
</gene>
<dbReference type="SUPFAM" id="SSF56672">
    <property type="entry name" value="DNA/RNA polymerases"/>
    <property type="match status" value="1"/>
</dbReference>
<feature type="compositionally biased region" description="Pro residues" evidence="3">
    <location>
        <begin position="394"/>
        <end position="403"/>
    </location>
</feature>
<feature type="region of interest" description="Disordered" evidence="3">
    <location>
        <begin position="383"/>
        <end position="403"/>
    </location>
</feature>
<dbReference type="PANTHER" id="PTHR35369:SF2">
    <property type="entry name" value="BLR3025 PROTEIN"/>
    <property type="match status" value="1"/>
</dbReference>
<comment type="caution">
    <text evidence="5">The sequence shown here is derived from an EMBL/GenBank/DDBJ whole genome shotgun (WGS) entry which is preliminary data.</text>
</comment>
<keyword evidence="6" id="KW-1185">Reference proteome</keyword>
<dbReference type="AlphaFoldDB" id="A0A7Y9IWW1"/>
<evidence type="ECO:0000256" key="1">
    <source>
        <dbReference type="ARBA" id="ARBA00010945"/>
    </source>
</evidence>
<dbReference type="CDD" id="cd03468">
    <property type="entry name" value="PolY_like"/>
    <property type="match status" value="1"/>
</dbReference>
<dbReference type="EMBL" id="JACBYR010000001">
    <property type="protein sequence ID" value="NYE83674.1"/>
    <property type="molecule type" value="Genomic_DNA"/>
</dbReference>
<dbReference type="InterPro" id="IPR043502">
    <property type="entry name" value="DNA/RNA_pol_sf"/>
</dbReference>
<comment type="similarity">
    <text evidence="1">Belongs to the DNA polymerase type-Y family.</text>
</comment>
<reference evidence="5 6" key="1">
    <citation type="submission" date="2020-07" db="EMBL/GenBank/DDBJ databases">
        <title>Genomic Encyclopedia of Type Strains, Phase IV (KMG-V): Genome sequencing to study the core and pangenomes of soil and plant-associated prokaryotes.</title>
        <authorList>
            <person name="Whitman W."/>
        </authorList>
    </citation>
    <scope>NUCLEOTIDE SEQUENCE [LARGE SCALE GENOMIC DNA]</scope>
    <source>
        <strain evidence="5 6">SAS40</strain>
    </source>
</reference>
<dbReference type="InterPro" id="IPR050356">
    <property type="entry name" value="SulA_CellDiv_inhibitor"/>
</dbReference>
<accession>A0A7Y9IWW1</accession>
<evidence type="ECO:0000256" key="2">
    <source>
        <dbReference type="ARBA" id="ARBA00022763"/>
    </source>
</evidence>
<feature type="domain" description="UmuC" evidence="4">
    <location>
        <begin position="35"/>
        <end position="148"/>
    </location>
</feature>
<protein>
    <submittedName>
        <fullName evidence="5">Protein ImuB</fullName>
    </submittedName>
</protein>
<sequence length="488" mass="54107">MRLWISVYLTRLSLDVLCPSWSESPAHGQVILDHDKVRAMTPSAAAMGVRPGMRRGGVSTIAPEATLLDRDPVREASALNDIALCLLQYTPEVAMAADDSLLLDVSASLLAFGGPRGICRRIRQSMALLGFHAQLGMAPTAQGAWLMARAPRRGHRRMLRQPSLARRMDGLSCHLLPPARPHLDWLEGIGCRTLGALAKLPRAGLQRRCGKDISVALDRAMGAAPELFDWVVAPSTFQAKLELIERIDHADAVLFVAHRLIQQMTGWLVAQHLAVARIELALDHERGRHAIPPTLLQISLAEPAWHPEHLVRLLKEKLAQLVLTAPVIAVTLSAPDVAARTLPSESLFPEPGGTPADHNRLLELLTARLGADKVLQPLPKADHRPEIANGWQPAPQPKARPAPVAPAADRPFWLLEQPIALVMQQHRPVYGSRLKMLRGPDRLETGWWDDAPASRDYFIAESDNQVRYWIYRERVDDDIRWFLHGLFA</sequence>
<dbReference type="Gene3D" id="3.30.70.270">
    <property type="match status" value="1"/>
</dbReference>
<dbReference type="GO" id="GO:0006281">
    <property type="term" value="P:DNA repair"/>
    <property type="evidence" value="ECO:0007669"/>
    <property type="project" value="InterPro"/>
</dbReference>
<dbReference type="InterPro" id="IPR001126">
    <property type="entry name" value="UmuC"/>
</dbReference>
<dbReference type="InterPro" id="IPR043128">
    <property type="entry name" value="Rev_trsase/Diguanyl_cyclase"/>
</dbReference>
<evidence type="ECO:0000259" key="4">
    <source>
        <dbReference type="Pfam" id="PF00817"/>
    </source>
</evidence>
<organism evidence="5 6">
    <name type="scientific">Pigmentiphaga litoralis</name>
    <dbReference type="NCBI Taxonomy" id="516702"/>
    <lineage>
        <taxon>Bacteria</taxon>
        <taxon>Pseudomonadati</taxon>
        <taxon>Pseudomonadota</taxon>
        <taxon>Betaproteobacteria</taxon>
        <taxon>Burkholderiales</taxon>
        <taxon>Alcaligenaceae</taxon>
        <taxon>Pigmentiphaga</taxon>
    </lineage>
</organism>
<dbReference type="Gene3D" id="3.40.1170.60">
    <property type="match status" value="1"/>
</dbReference>
<dbReference type="RefSeq" id="WP_179587456.1">
    <property type="nucleotide sequence ID" value="NZ_JACBYR010000001.1"/>
</dbReference>
<dbReference type="PANTHER" id="PTHR35369">
    <property type="entry name" value="BLR3025 PROTEIN-RELATED"/>
    <property type="match status" value="1"/>
</dbReference>
<name>A0A7Y9IWW1_9BURK</name>